<name>A0A5M6ZNW2_9PROT</name>
<dbReference type="EMBL" id="VWOJ01000001">
    <property type="protein sequence ID" value="KAA5804918.1"/>
    <property type="molecule type" value="Genomic_DNA"/>
</dbReference>
<dbReference type="Proteomes" id="UP000325122">
    <property type="component" value="Unassembled WGS sequence"/>
</dbReference>
<dbReference type="AlphaFoldDB" id="A0A5M6ZNW2"/>
<keyword evidence="1" id="KW-0812">Transmembrane</keyword>
<comment type="caution">
    <text evidence="2">The sequence shown here is derived from an EMBL/GenBank/DDBJ whole genome shotgun (WGS) entry which is preliminary data.</text>
</comment>
<gene>
    <name evidence="2" type="ORF">F1654_02665</name>
</gene>
<evidence type="ECO:0000313" key="2">
    <source>
        <dbReference type="EMBL" id="KAA5804918.1"/>
    </source>
</evidence>
<accession>A0A5M6ZNW2</accession>
<keyword evidence="1" id="KW-1133">Transmembrane helix</keyword>
<keyword evidence="3" id="KW-1185">Reference proteome</keyword>
<protein>
    <submittedName>
        <fullName evidence="2">Uncharacterized protein</fullName>
    </submittedName>
</protein>
<sequence length="70" mass="7464">MTLVRLLIPVFGLIAILGALMASGRFGEAGWLTAVGITLIVAGAVGILNVIVFRRLKASIDRMAEDARKR</sequence>
<evidence type="ECO:0000313" key="3">
    <source>
        <dbReference type="Proteomes" id="UP000325122"/>
    </source>
</evidence>
<organism evidence="2 3">
    <name type="scientific">Alkalicaulis satelles</name>
    <dbReference type="NCBI Taxonomy" id="2609175"/>
    <lineage>
        <taxon>Bacteria</taxon>
        <taxon>Pseudomonadati</taxon>
        <taxon>Pseudomonadota</taxon>
        <taxon>Alphaproteobacteria</taxon>
        <taxon>Maricaulales</taxon>
        <taxon>Maricaulaceae</taxon>
        <taxon>Alkalicaulis</taxon>
    </lineage>
</organism>
<evidence type="ECO:0000256" key="1">
    <source>
        <dbReference type="SAM" id="Phobius"/>
    </source>
</evidence>
<feature type="transmembrane region" description="Helical" evidence="1">
    <location>
        <begin position="31"/>
        <end position="53"/>
    </location>
</feature>
<dbReference type="RefSeq" id="WP_150021949.1">
    <property type="nucleotide sequence ID" value="NZ_VWOJ01000001.1"/>
</dbReference>
<reference evidence="2 3" key="1">
    <citation type="submission" date="2019-09" db="EMBL/GenBank/DDBJ databases">
        <authorList>
            <person name="Kevbrin V."/>
            <person name="Grouzdev D.S."/>
        </authorList>
    </citation>
    <scope>NUCLEOTIDE SEQUENCE [LARGE SCALE GENOMIC DNA]</scope>
    <source>
        <strain evidence="2 3">G-192</strain>
    </source>
</reference>
<keyword evidence="1" id="KW-0472">Membrane</keyword>
<proteinExistence type="predicted"/>